<feature type="transmembrane region" description="Helical" evidence="8">
    <location>
        <begin position="274"/>
        <end position="295"/>
    </location>
</feature>
<dbReference type="RefSeq" id="WP_083522455.1">
    <property type="nucleotide sequence ID" value="NZ_DF967972.1"/>
</dbReference>
<accession>A0A0S7BJS6</accession>
<evidence type="ECO:0000313" key="10">
    <source>
        <dbReference type="Proteomes" id="UP000055060"/>
    </source>
</evidence>
<evidence type="ECO:0000256" key="3">
    <source>
        <dbReference type="ARBA" id="ARBA00022475"/>
    </source>
</evidence>
<feature type="compositionally biased region" description="Basic and acidic residues" evidence="7">
    <location>
        <begin position="15"/>
        <end position="25"/>
    </location>
</feature>
<dbReference type="PANTHER" id="PTHR43044:SF2">
    <property type="entry name" value="POLYSULPHIDE REDUCTASE NRFD"/>
    <property type="match status" value="1"/>
</dbReference>
<feature type="transmembrane region" description="Helical" evidence="8">
    <location>
        <begin position="135"/>
        <end position="158"/>
    </location>
</feature>
<sequence length="481" mass="55474">MAVDVKILGNPSQTAEERQEEERREHLMLDPKPREEMNHMVIDAMTHTSKRYWIVVGTLALLVAVCLLGAWANMIVTGVGVLGIRRPIFWGVLIVTFVFWIGISHAGTFVSAILRVFKAEYRRPFTRAAELMTTFGLAAGALYPLIHLGRVWVFYWMVPYPNARQLWPNFRSPLVWDFLAITTYLLSSTIYIYLPLVPDLAMARDRTTGWRHTIYKVLALNWRGTEMEWNRLRKAITIFAFAIIPVMFSVHTIVSWDFAVAMTGGWHSTIFGPYFIVGAILSGISAVVTILFVLQKTLKNMDYFIRPEHFDALGKLILVFSMTWAYFFFNEYLLNWYGGDKVIKDILTAHATGPSAWVWYLMLICNVAIPWLTLWNRRIRRTPWVMAIITILINVGMYAERYTIIPLTLGHQRMPFDWGIYNPRLTELLIPLGTLFLFILLYMLASRFIPLVPVWEVQEGQVAHTLRKMGKSKVPSVSELE</sequence>
<comment type="subcellular location">
    <subcellularLocation>
        <location evidence="1">Cell membrane</location>
        <topology evidence="1">Multi-pass membrane protein</topology>
    </subcellularLocation>
</comment>
<dbReference type="GO" id="GO:0005886">
    <property type="term" value="C:plasma membrane"/>
    <property type="evidence" value="ECO:0007669"/>
    <property type="project" value="UniProtKB-SubCell"/>
</dbReference>
<dbReference type="EMBL" id="DF967972">
    <property type="protein sequence ID" value="GAP14053.1"/>
    <property type="molecule type" value="Genomic_DNA"/>
</dbReference>
<keyword evidence="10" id="KW-1185">Reference proteome</keyword>
<feature type="transmembrane region" description="Helical" evidence="8">
    <location>
        <begin position="428"/>
        <end position="445"/>
    </location>
</feature>
<feature type="transmembrane region" description="Helical" evidence="8">
    <location>
        <begin position="88"/>
        <end position="114"/>
    </location>
</feature>
<dbReference type="InterPro" id="IPR005614">
    <property type="entry name" value="NrfD-like"/>
</dbReference>
<dbReference type="PANTHER" id="PTHR43044">
    <property type="match status" value="1"/>
</dbReference>
<keyword evidence="4 8" id="KW-0812">Transmembrane</keyword>
<feature type="region of interest" description="Disordered" evidence="7">
    <location>
        <begin position="1"/>
        <end position="25"/>
    </location>
</feature>
<evidence type="ECO:0000256" key="7">
    <source>
        <dbReference type="SAM" id="MobiDB-lite"/>
    </source>
</evidence>
<feature type="transmembrane region" description="Helical" evidence="8">
    <location>
        <begin position="316"/>
        <end position="337"/>
    </location>
</feature>
<keyword evidence="6 8" id="KW-0472">Membrane</keyword>
<reference evidence="9" key="1">
    <citation type="submission" date="2015-07" db="EMBL/GenBank/DDBJ databases">
        <title>Draft Genome Sequences of Anaerolinea thermolimosa IMO-1, Bellilinea caldifistulae GOMI-1, Leptolinea tardivitalis YMTK-2, Levilinea saccharolytica KIBI-1,Longilinea arvoryzae KOME-1, Previously Described as Members of the Anaerolineaceae (Chloroflexi).</title>
        <authorList>
            <person name="Sekiguchi Y."/>
            <person name="Ohashi A."/>
            <person name="Matsuura N."/>
            <person name="Tourlousse M.D."/>
        </authorList>
    </citation>
    <scope>NUCLEOTIDE SEQUENCE [LARGE SCALE GENOMIC DNA]</scope>
    <source>
        <strain evidence="9">KOME-1</strain>
    </source>
</reference>
<name>A0A0S7BJS6_9CHLR</name>
<evidence type="ECO:0000256" key="5">
    <source>
        <dbReference type="ARBA" id="ARBA00022989"/>
    </source>
</evidence>
<evidence type="ECO:0000256" key="1">
    <source>
        <dbReference type="ARBA" id="ARBA00004651"/>
    </source>
</evidence>
<keyword evidence="5 8" id="KW-1133">Transmembrane helix</keyword>
<feature type="transmembrane region" description="Helical" evidence="8">
    <location>
        <begin position="178"/>
        <end position="196"/>
    </location>
</feature>
<feature type="transmembrane region" description="Helical" evidence="8">
    <location>
        <begin position="357"/>
        <end position="375"/>
    </location>
</feature>
<organism evidence="9">
    <name type="scientific">Longilinea arvoryzae</name>
    <dbReference type="NCBI Taxonomy" id="360412"/>
    <lineage>
        <taxon>Bacteria</taxon>
        <taxon>Bacillati</taxon>
        <taxon>Chloroflexota</taxon>
        <taxon>Anaerolineae</taxon>
        <taxon>Anaerolineales</taxon>
        <taxon>Anaerolineaceae</taxon>
        <taxon>Longilinea</taxon>
    </lineage>
</organism>
<dbReference type="STRING" id="360412.LARV_01815"/>
<proteinExistence type="inferred from homology"/>
<evidence type="ECO:0000256" key="4">
    <source>
        <dbReference type="ARBA" id="ARBA00022692"/>
    </source>
</evidence>
<gene>
    <name evidence="9" type="ORF">LARV_01815</name>
</gene>
<feature type="transmembrane region" description="Helical" evidence="8">
    <location>
        <begin position="52"/>
        <end position="76"/>
    </location>
</feature>
<evidence type="ECO:0000256" key="8">
    <source>
        <dbReference type="SAM" id="Phobius"/>
    </source>
</evidence>
<keyword evidence="3" id="KW-1003">Cell membrane</keyword>
<dbReference type="OrthoDB" id="9768846at2"/>
<comment type="similarity">
    <text evidence="2">Belongs to the NrfD family.</text>
</comment>
<evidence type="ECO:0000256" key="6">
    <source>
        <dbReference type="ARBA" id="ARBA00023136"/>
    </source>
</evidence>
<dbReference type="AlphaFoldDB" id="A0A0S7BJS6"/>
<evidence type="ECO:0000256" key="2">
    <source>
        <dbReference type="ARBA" id="ARBA00008929"/>
    </source>
</evidence>
<feature type="transmembrane region" description="Helical" evidence="8">
    <location>
        <begin position="382"/>
        <end position="399"/>
    </location>
</feature>
<feature type="transmembrane region" description="Helical" evidence="8">
    <location>
        <begin position="235"/>
        <end position="254"/>
    </location>
</feature>
<dbReference type="Pfam" id="PF03916">
    <property type="entry name" value="NrfD"/>
    <property type="match status" value="1"/>
</dbReference>
<protein>
    <submittedName>
        <fullName evidence="9">Polysulphide reductase</fullName>
    </submittedName>
</protein>
<evidence type="ECO:0000313" key="9">
    <source>
        <dbReference type="EMBL" id="GAP14053.1"/>
    </source>
</evidence>
<dbReference type="Proteomes" id="UP000055060">
    <property type="component" value="Unassembled WGS sequence"/>
</dbReference>